<protein>
    <submittedName>
        <fullName evidence="1">Uncharacterized protein</fullName>
    </submittedName>
</protein>
<sequence length="132" mass="14898">MPLYTIETTYRFPHFRQRTFEASTPEAVCRLALEDEDWDGDGCDYETIGETYITGIWLSPAANSGPAILVPNCFDETVQRKADIFGELLALLQERARPQGLSRDEFEDWLPRALAAIARADAVLSARRGEMQ</sequence>
<reference evidence="2" key="1">
    <citation type="journal article" date="2019" name="Int. J. Syst. Evol. Microbiol.">
        <title>The Global Catalogue of Microorganisms (GCM) 10K type strain sequencing project: providing services to taxonomists for standard genome sequencing and annotation.</title>
        <authorList>
            <consortium name="The Broad Institute Genomics Platform"/>
            <consortium name="The Broad Institute Genome Sequencing Center for Infectious Disease"/>
            <person name="Wu L."/>
            <person name="Ma J."/>
        </authorList>
    </citation>
    <scope>NUCLEOTIDE SEQUENCE [LARGE SCALE GENOMIC DNA]</scope>
    <source>
        <strain evidence="2">CGMCC 4.1415</strain>
    </source>
</reference>
<evidence type="ECO:0000313" key="1">
    <source>
        <dbReference type="EMBL" id="MFC5384689.1"/>
    </source>
</evidence>
<proteinExistence type="predicted"/>
<comment type="caution">
    <text evidence="1">The sequence shown here is derived from an EMBL/GenBank/DDBJ whole genome shotgun (WGS) entry which is preliminary data.</text>
</comment>
<gene>
    <name evidence="1" type="ORF">ACFPLB_01785</name>
</gene>
<name>A0ABW0GTM3_9HYPH</name>
<dbReference type="RefSeq" id="WP_378227535.1">
    <property type="nucleotide sequence ID" value="NZ_JBHSLL010000008.1"/>
</dbReference>
<evidence type="ECO:0000313" key="2">
    <source>
        <dbReference type="Proteomes" id="UP001596016"/>
    </source>
</evidence>
<organism evidence="1 2">
    <name type="scientific">Aquamicrobium segne</name>
    <dbReference type="NCBI Taxonomy" id="469547"/>
    <lineage>
        <taxon>Bacteria</taxon>
        <taxon>Pseudomonadati</taxon>
        <taxon>Pseudomonadota</taxon>
        <taxon>Alphaproteobacteria</taxon>
        <taxon>Hyphomicrobiales</taxon>
        <taxon>Phyllobacteriaceae</taxon>
        <taxon>Aquamicrobium</taxon>
    </lineage>
</organism>
<dbReference type="Proteomes" id="UP001596016">
    <property type="component" value="Unassembled WGS sequence"/>
</dbReference>
<dbReference type="EMBL" id="JBHSLL010000008">
    <property type="protein sequence ID" value="MFC5384689.1"/>
    <property type="molecule type" value="Genomic_DNA"/>
</dbReference>
<keyword evidence="2" id="KW-1185">Reference proteome</keyword>
<accession>A0ABW0GTM3</accession>